<keyword evidence="3" id="KW-0732">Signal</keyword>
<gene>
    <name evidence="4" type="ORF">DIATSA_LOCUS12241</name>
</gene>
<keyword evidence="5" id="KW-1185">Reference proteome</keyword>
<keyword evidence="1" id="KW-0175">Coiled coil</keyword>
<evidence type="ECO:0000256" key="2">
    <source>
        <dbReference type="SAM" id="Phobius"/>
    </source>
</evidence>
<reference evidence="4" key="2">
    <citation type="submission" date="2022-10" db="EMBL/GenBank/DDBJ databases">
        <authorList>
            <consortium name="ENA_rothamsted_submissions"/>
            <consortium name="culmorum"/>
            <person name="King R."/>
        </authorList>
    </citation>
    <scope>NUCLEOTIDE SEQUENCE</scope>
</reference>
<evidence type="ECO:0000256" key="3">
    <source>
        <dbReference type="SAM" id="SignalP"/>
    </source>
</evidence>
<dbReference type="OrthoDB" id="7476388at2759"/>
<feature type="coiled-coil region" evidence="1">
    <location>
        <begin position="197"/>
        <end position="224"/>
    </location>
</feature>
<organism evidence="4 5">
    <name type="scientific">Diatraea saccharalis</name>
    <name type="common">sugarcane borer</name>
    <dbReference type="NCBI Taxonomy" id="40085"/>
    <lineage>
        <taxon>Eukaryota</taxon>
        <taxon>Metazoa</taxon>
        <taxon>Ecdysozoa</taxon>
        <taxon>Arthropoda</taxon>
        <taxon>Hexapoda</taxon>
        <taxon>Insecta</taxon>
        <taxon>Pterygota</taxon>
        <taxon>Neoptera</taxon>
        <taxon>Endopterygota</taxon>
        <taxon>Lepidoptera</taxon>
        <taxon>Glossata</taxon>
        <taxon>Ditrysia</taxon>
        <taxon>Pyraloidea</taxon>
        <taxon>Crambidae</taxon>
        <taxon>Crambinae</taxon>
        <taxon>Diatraea</taxon>
    </lineage>
</organism>
<keyword evidence="2" id="KW-1133">Transmembrane helix</keyword>
<name>A0A9N9RE92_9NEOP</name>
<sequence length="294" mass="33192">MKITMRLRVQTIVVLCTVVLSYANENYENKLTKLWTMSGARKSDGSAILNVTSASIVIQPSSYNNDYAPSRTSRDSRYPNPQKRYAFKPRAIPLRRDEPAQVERSVYYSPGNANKYNPEVLFPGNYFQIAKEKSNKNITEGQGQEVNVAQFHPKAIPLIRSQEFQKRSLDIDTEPIIEKPRDFSEQVASRRSISYLFGEDGDEADEEEEALDELETEEDNKITKGFKHKTPLKPKKTKLKKYVLPLLLAYKMKYFALVPVMIGGLILLIGATGLAGFFFALFAAVMGLQKGGGY</sequence>
<proteinExistence type="predicted"/>
<feature type="signal peptide" evidence="3">
    <location>
        <begin position="1"/>
        <end position="23"/>
    </location>
</feature>
<keyword evidence="2" id="KW-0472">Membrane</keyword>
<reference evidence="4" key="1">
    <citation type="submission" date="2021-12" db="EMBL/GenBank/DDBJ databases">
        <authorList>
            <person name="King R."/>
        </authorList>
    </citation>
    <scope>NUCLEOTIDE SEQUENCE</scope>
</reference>
<keyword evidence="2" id="KW-0812">Transmembrane</keyword>
<dbReference type="InterPro" id="IPR012464">
    <property type="entry name" value="DUF1676"/>
</dbReference>
<dbReference type="EMBL" id="OU893338">
    <property type="protein sequence ID" value="CAG9794900.1"/>
    <property type="molecule type" value="Genomic_DNA"/>
</dbReference>
<dbReference type="Proteomes" id="UP001153714">
    <property type="component" value="Chromosome 7"/>
</dbReference>
<dbReference type="AlphaFoldDB" id="A0A9N9RE92"/>
<evidence type="ECO:0000256" key="1">
    <source>
        <dbReference type="SAM" id="Coils"/>
    </source>
</evidence>
<feature type="chain" id="PRO_5040107727" evidence="3">
    <location>
        <begin position="24"/>
        <end position="294"/>
    </location>
</feature>
<protein>
    <submittedName>
        <fullName evidence="4">Uncharacterized protein</fullName>
    </submittedName>
</protein>
<evidence type="ECO:0000313" key="5">
    <source>
        <dbReference type="Proteomes" id="UP001153714"/>
    </source>
</evidence>
<evidence type="ECO:0000313" key="4">
    <source>
        <dbReference type="EMBL" id="CAG9794900.1"/>
    </source>
</evidence>
<accession>A0A9N9RE92</accession>
<dbReference type="Pfam" id="PF07898">
    <property type="entry name" value="DUF1676"/>
    <property type="match status" value="1"/>
</dbReference>
<feature type="transmembrane region" description="Helical" evidence="2">
    <location>
        <begin position="254"/>
        <end position="285"/>
    </location>
</feature>